<dbReference type="Pfam" id="PF13400">
    <property type="entry name" value="Tad"/>
    <property type="match status" value="1"/>
</dbReference>
<keyword evidence="1" id="KW-1133">Transmembrane helix</keyword>
<organism evidence="3 4">
    <name type="scientific">Saccharomonospora cyanea NA-134</name>
    <dbReference type="NCBI Taxonomy" id="882082"/>
    <lineage>
        <taxon>Bacteria</taxon>
        <taxon>Bacillati</taxon>
        <taxon>Actinomycetota</taxon>
        <taxon>Actinomycetes</taxon>
        <taxon>Pseudonocardiales</taxon>
        <taxon>Pseudonocardiaceae</taxon>
        <taxon>Saccharomonospora</taxon>
    </lineage>
</organism>
<keyword evidence="3" id="KW-0378">Hydrolase</keyword>
<evidence type="ECO:0000256" key="1">
    <source>
        <dbReference type="SAM" id="Phobius"/>
    </source>
</evidence>
<keyword evidence="3" id="KW-0547">Nucleotide-binding</keyword>
<gene>
    <name evidence="3" type="ORF">SaccyDRAFT_4719</name>
</gene>
<accession>H5XK90</accession>
<dbReference type="Proteomes" id="UP000002791">
    <property type="component" value="Chromosome"/>
</dbReference>
<dbReference type="InterPro" id="IPR028087">
    <property type="entry name" value="Tad_N"/>
</dbReference>
<evidence type="ECO:0000313" key="4">
    <source>
        <dbReference type="Proteomes" id="UP000002791"/>
    </source>
</evidence>
<dbReference type="RefSeq" id="WP_005459864.1">
    <property type="nucleotide sequence ID" value="NZ_CM001440.1"/>
</dbReference>
<reference evidence="3 4" key="1">
    <citation type="submission" date="2011-11" db="EMBL/GenBank/DDBJ databases">
        <title>The Noncontiguous Finished sequence of Saccharomonospora cyanea NA-134.</title>
        <authorList>
            <consortium name="US DOE Joint Genome Institute"/>
            <person name="Lucas S."/>
            <person name="Han J."/>
            <person name="Lapidus A."/>
            <person name="Cheng J.-F."/>
            <person name="Goodwin L."/>
            <person name="Pitluck S."/>
            <person name="Peters L."/>
            <person name="Ovchinnikova G."/>
            <person name="Lu M."/>
            <person name="Detter J.C."/>
            <person name="Han C."/>
            <person name="Tapia R."/>
            <person name="Land M."/>
            <person name="Hauser L."/>
            <person name="Kyrpides N."/>
            <person name="Ivanova N."/>
            <person name="Pagani I."/>
            <person name="Brambilla E.-M."/>
            <person name="Klenk H.-P."/>
            <person name="Woyke T."/>
        </authorList>
    </citation>
    <scope>NUCLEOTIDE SEQUENCE [LARGE SCALE GENOMIC DNA]</scope>
    <source>
        <strain evidence="3 4">NA-134</strain>
    </source>
</reference>
<proteinExistence type="predicted"/>
<dbReference type="HOGENOM" id="CLU_104210_1_0_11"/>
<feature type="transmembrane region" description="Helical" evidence="1">
    <location>
        <begin position="26"/>
        <end position="52"/>
    </location>
</feature>
<dbReference type="eggNOG" id="ENOG5033B4F">
    <property type="taxonomic scope" value="Bacteria"/>
</dbReference>
<keyword evidence="3" id="KW-0347">Helicase</keyword>
<keyword evidence="1" id="KW-0472">Membrane</keyword>
<keyword evidence="3" id="KW-0067">ATP-binding</keyword>
<dbReference type="STRING" id="882082.SaccyDRAFT_4719"/>
<sequence length="143" mass="14707">MLRRDDHAVRCGGQATCRESDTGVAAVWAACVVAALLALAGLLWTLGGVLVVRQRVAGAADLAALAAAGHAVMGEERACAHAEEVAHAMAAWVSGCRLRGWDALVVVHSEMRGPIGLGGTVTARARAGPVGETWEFQEPSGGR</sequence>
<protein>
    <submittedName>
        <fullName evidence="3">Helicase/secretion neighborhood TadE-like protein</fullName>
    </submittedName>
</protein>
<keyword evidence="4" id="KW-1185">Reference proteome</keyword>
<keyword evidence="1" id="KW-0812">Transmembrane</keyword>
<dbReference type="NCBIfam" id="TIGR03816">
    <property type="entry name" value="tadE_like_DECH"/>
    <property type="match status" value="1"/>
</dbReference>
<name>H5XK90_9PSEU</name>
<evidence type="ECO:0000313" key="3">
    <source>
        <dbReference type="EMBL" id="EHR63525.1"/>
    </source>
</evidence>
<dbReference type="EMBL" id="CM001440">
    <property type="protein sequence ID" value="EHR63525.1"/>
    <property type="molecule type" value="Genomic_DNA"/>
</dbReference>
<evidence type="ECO:0000259" key="2">
    <source>
        <dbReference type="Pfam" id="PF13400"/>
    </source>
</evidence>
<feature type="domain" description="Putative Flp pilus-assembly TadG-like N-terminal" evidence="2">
    <location>
        <begin position="23"/>
        <end position="69"/>
    </location>
</feature>
<dbReference type="AlphaFoldDB" id="H5XK90"/>
<dbReference type="InterPro" id="IPR021202">
    <property type="entry name" value="Rv3654c-like"/>
</dbReference>
<dbReference type="OrthoDB" id="3638756at2"/>
<dbReference type="GO" id="GO:0004386">
    <property type="term" value="F:helicase activity"/>
    <property type="evidence" value="ECO:0007669"/>
    <property type="project" value="UniProtKB-KW"/>
</dbReference>